<gene>
    <name evidence="21" type="ORF">KIL84_000773</name>
</gene>
<dbReference type="InterPro" id="IPR002289">
    <property type="entry name" value="GABAAb_rcpt"/>
</dbReference>
<dbReference type="GO" id="GO:0005254">
    <property type="term" value="F:chloride channel activity"/>
    <property type="evidence" value="ECO:0007669"/>
    <property type="project" value="UniProtKB-KW"/>
</dbReference>
<keyword evidence="8 18" id="KW-0472">Membrane</keyword>
<dbReference type="PRINTS" id="PR00252">
    <property type="entry name" value="NRIONCHANNEL"/>
</dbReference>
<keyword evidence="3 18" id="KW-0812">Transmembrane</keyword>
<dbReference type="GO" id="GO:0004890">
    <property type="term" value="F:GABA-A receptor activity"/>
    <property type="evidence" value="ECO:0007669"/>
    <property type="project" value="InterPro"/>
</dbReference>
<dbReference type="GO" id="GO:0034707">
    <property type="term" value="C:chloride channel complex"/>
    <property type="evidence" value="ECO:0007669"/>
    <property type="project" value="UniProtKB-KW"/>
</dbReference>
<evidence type="ECO:0000256" key="10">
    <source>
        <dbReference type="ARBA" id="ARBA00023170"/>
    </source>
</evidence>
<dbReference type="Gene3D" id="2.70.170.10">
    <property type="entry name" value="Neurotransmitter-gated ion-channel ligand-binding domain"/>
    <property type="match status" value="1"/>
</dbReference>
<evidence type="ECO:0000259" key="19">
    <source>
        <dbReference type="Pfam" id="PF02931"/>
    </source>
</evidence>
<keyword evidence="15" id="KW-1071">Ligand-gated ion channel</keyword>
<dbReference type="GO" id="GO:0005230">
    <property type="term" value="F:extracellular ligand-gated monoatomic ion channel activity"/>
    <property type="evidence" value="ECO:0007669"/>
    <property type="project" value="InterPro"/>
</dbReference>
<evidence type="ECO:0000256" key="4">
    <source>
        <dbReference type="ARBA" id="ARBA00022729"/>
    </source>
</evidence>
<evidence type="ECO:0000259" key="20">
    <source>
        <dbReference type="Pfam" id="PF02932"/>
    </source>
</evidence>
<keyword evidence="2" id="KW-1003">Cell membrane</keyword>
<sequence>MVKASIARLVCRAESRLIPEAAVPQGQGCKWQVWQHALYMPLYEELNQMLATTPSTALIISHDILEAGTFIFRPVEQEAQFLDAGGCGLAHTSRYLWPIFRGHIHGWTQDYTLTMYFQQSWRDKRLSYSGIPLNLTLDNRVADQLWVPDTYFQNDKKSYVHGVTVKNRMIRLHPDGTVLYGLRITTTAACMMDLRRYPLDEQNCTLEIESYGYTTDDIEFYWNGGESAVTGVNNIELPQFSIVDYKMVSKKVEFTTGAYPRLSLSFRLKRNIGYFILQTYMPSTLITILSWVSFWINYDASAARVALGITTVLTMTTISTHLRETLPKIPYVKAIDIYLMGCFVFVFLALLEYAFVNYIFFGKGPHRQKKAAEKATDEKGKPEMNKVQ</sequence>
<dbReference type="Gene3D" id="1.20.58.390">
    <property type="entry name" value="Neurotransmitter-gated ion-channel transmembrane domain"/>
    <property type="match status" value="1"/>
</dbReference>
<keyword evidence="11" id="KW-0869">Chloride channel</keyword>
<evidence type="ECO:0000256" key="6">
    <source>
        <dbReference type="ARBA" id="ARBA00023018"/>
    </source>
</evidence>
<dbReference type="Pfam" id="PF02931">
    <property type="entry name" value="Neur_chan_LBD"/>
    <property type="match status" value="1"/>
</dbReference>
<comment type="similarity">
    <text evidence="18">Belongs to the ligand-gated ion channel (TC 1.A.9) family.</text>
</comment>
<evidence type="ECO:0008006" key="23">
    <source>
        <dbReference type="Google" id="ProtNLM"/>
    </source>
</evidence>
<keyword evidence="9" id="KW-1015">Disulfide bond</keyword>
<evidence type="ECO:0000313" key="21">
    <source>
        <dbReference type="EMBL" id="KAH1169788.1"/>
    </source>
</evidence>
<dbReference type="InterPro" id="IPR018000">
    <property type="entry name" value="Neurotransmitter_ion_chnl_CS"/>
</dbReference>
<evidence type="ECO:0000256" key="5">
    <source>
        <dbReference type="ARBA" id="ARBA00022989"/>
    </source>
</evidence>
<name>A0A9D3WZL9_9SAUR</name>
<keyword evidence="16 18" id="KW-0407">Ion channel</keyword>
<dbReference type="InterPro" id="IPR038050">
    <property type="entry name" value="Neuro_actylchol_rec"/>
</dbReference>
<keyword evidence="7 18" id="KW-0406">Ion transport</keyword>
<dbReference type="NCBIfam" id="TIGR00860">
    <property type="entry name" value="LIC"/>
    <property type="match status" value="1"/>
</dbReference>
<comment type="caution">
    <text evidence="21">The sequence shown here is derived from an EMBL/GenBank/DDBJ whole genome shotgun (WGS) entry which is preliminary data.</text>
</comment>
<keyword evidence="12" id="KW-0325">Glycoprotein</keyword>
<evidence type="ECO:0000256" key="3">
    <source>
        <dbReference type="ARBA" id="ARBA00022692"/>
    </source>
</evidence>
<protein>
    <recommendedName>
        <fullName evidence="23">Gamma-aminobutyric acid receptor subunit beta-1</fullName>
    </recommendedName>
</protein>
<keyword evidence="6" id="KW-0770">Synapse</keyword>
<evidence type="ECO:0000256" key="9">
    <source>
        <dbReference type="ARBA" id="ARBA00023157"/>
    </source>
</evidence>
<dbReference type="SUPFAM" id="SSF90112">
    <property type="entry name" value="Neurotransmitter-gated ion-channel transmembrane pore"/>
    <property type="match status" value="1"/>
</dbReference>
<dbReference type="PROSITE" id="PS00236">
    <property type="entry name" value="NEUROTR_ION_CHANNEL"/>
    <property type="match status" value="1"/>
</dbReference>
<dbReference type="InterPro" id="IPR006201">
    <property type="entry name" value="Neur_channel"/>
</dbReference>
<evidence type="ECO:0000256" key="15">
    <source>
        <dbReference type="ARBA" id="ARBA00023286"/>
    </source>
</evidence>
<comment type="subcellular location">
    <subcellularLocation>
        <location evidence="17">Postsynaptic cell membrane</location>
        <topology evidence="17">Multi-pass membrane protein</topology>
    </subcellularLocation>
</comment>
<evidence type="ECO:0000256" key="11">
    <source>
        <dbReference type="ARBA" id="ARBA00023173"/>
    </source>
</evidence>
<feature type="transmembrane region" description="Helical" evidence="18">
    <location>
        <begin position="337"/>
        <end position="360"/>
    </location>
</feature>
<dbReference type="InterPro" id="IPR006028">
    <property type="entry name" value="GABAA/Glycine_rcpt"/>
</dbReference>
<evidence type="ECO:0000256" key="13">
    <source>
        <dbReference type="ARBA" id="ARBA00023214"/>
    </source>
</evidence>
<feature type="transmembrane region" description="Helical" evidence="18">
    <location>
        <begin position="272"/>
        <end position="296"/>
    </location>
</feature>
<dbReference type="InterPro" id="IPR036734">
    <property type="entry name" value="Neur_chan_lig-bd_sf"/>
</dbReference>
<dbReference type="InterPro" id="IPR006202">
    <property type="entry name" value="Neur_chan_lig-bd"/>
</dbReference>
<evidence type="ECO:0000256" key="17">
    <source>
        <dbReference type="ARBA" id="ARBA00034104"/>
    </source>
</evidence>
<dbReference type="CDD" id="cd19053">
    <property type="entry name" value="LGIC_TM_GABAAR_beta"/>
    <property type="match status" value="1"/>
</dbReference>
<dbReference type="EMBL" id="JAHDVG010000484">
    <property type="protein sequence ID" value="KAH1169788.1"/>
    <property type="molecule type" value="Genomic_DNA"/>
</dbReference>
<keyword evidence="10" id="KW-0675">Receptor</keyword>
<keyword evidence="22" id="KW-1185">Reference proteome</keyword>
<evidence type="ECO:0000256" key="14">
    <source>
        <dbReference type="ARBA" id="ARBA00023257"/>
    </source>
</evidence>
<evidence type="ECO:0000256" key="12">
    <source>
        <dbReference type="ARBA" id="ARBA00023180"/>
    </source>
</evidence>
<evidence type="ECO:0000256" key="16">
    <source>
        <dbReference type="ARBA" id="ARBA00023303"/>
    </source>
</evidence>
<feature type="domain" description="Neurotransmitter-gated ion-channel transmembrane" evidence="20">
    <location>
        <begin position="279"/>
        <end position="375"/>
    </location>
</feature>
<dbReference type="FunFam" id="2.70.170.10:FF:000025">
    <property type="entry name" value="Gamma-aminobutyric acid type A receptor beta3 subunit"/>
    <property type="match status" value="1"/>
</dbReference>
<keyword evidence="14" id="KW-0628">Postsynaptic cell membrane</keyword>
<dbReference type="AlphaFoldDB" id="A0A9D3WZL9"/>
<evidence type="ECO:0000256" key="1">
    <source>
        <dbReference type="ARBA" id="ARBA00022448"/>
    </source>
</evidence>
<reference evidence="21" key="1">
    <citation type="submission" date="2021-09" db="EMBL/GenBank/DDBJ databases">
        <title>The genome of Mauremys mutica provides insights into the evolution of semi-aquatic lifestyle.</title>
        <authorList>
            <person name="Gong S."/>
            <person name="Gao Y."/>
        </authorList>
    </citation>
    <scope>NUCLEOTIDE SEQUENCE</scope>
    <source>
        <strain evidence="21">MM-2020</strain>
        <tissue evidence="21">Muscle</tissue>
    </source>
</reference>
<dbReference type="GO" id="GO:0045211">
    <property type="term" value="C:postsynaptic membrane"/>
    <property type="evidence" value="ECO:0007669"/>
    <property type="project" value="UniProtKB-SubCell"/>
</dbReference>
<keyword evidence="13" id="KW-0868">Chloride</keyword>
<keyword evidence="1 18" id="KW-0813">Transport</keyword>
<evidence type="ECO:0000256" key="7">
    <source>
        <dbReference type="ARBA" id="ARBA00023065"/>
    </source>
</evidence>
<keyword evidence="5 18" id="KW-1133">Transmembrane helix</keyword>
<dbReference type="PANTHER" id="PTHR18945">
    <property type="entry name" value="NEUROTRANSMITTER GATED ION CHANNEL"/>
    <property type="match status" value="1"/>
</dbReference>
<dbReference type="Proteomes" id="UP000827986">
    <property type="component" value="Unassembled WGS sequence"/>
</dbReference>
<proteinExistence type="inferred from homology"/>
<organism evidence="21 22">
    <name type="scientific">Mauremys mutica</name>
    <name type="common">yellowpond turtle</name>
    <dbReference type="NCBI Taxonomy" id="74926"/>
    <lineage>
        <taxon>Eukaryota</taxon>
        <taxon>Metazoa</taxon>
        <taxon>Chordata</taxon>
        <taxon>Craniata</taxon>
        <taxon>Vertebrata</taxon>
        <taxon>Euteleostomi</taxon>
        <taxon>Archelosauria</taxon>
        <taxon>Testudinata</taxon>
        <taxon>Testudines</taxon>
        <taxon>Cryptodira</taxon>
        <taxon>Durocryptodira</taxon>
        <taxon>Testudinoidea</taxon>
        <taxon>Geoemydidae</taxon>
        <taxon>Geoemydinae</taxon>
        <taxon>Mauremys</taxon>
    </lineage>
</organism>
<dbReference type="PRINTS" id="PR01160">
    <property type="entry name" value="GABAARBETA"/>
</dbReference>
<evidence type="ECO:0000313" key="22">
    <source>
        <dbReference type="Proteomes" id="UP000827986"/>
    </source>
</evidence>
<feature type="domain" description="Neurotransmitter-gated ion-channel ligand-binding" evidence="19">
    <location>
        <begin position="107"/>
        <end position="271"/>
    </location>
</feature>
<dbReference type="FunFam" id="1.20.58.390:FF:000004">
    <property type="entry name" value="Gamma-aminobutyric acid receptor subunit beta-2 isoform A"/>
    <property type="match status" value="1"/>
</dbReference>
<feature type="non-terminal residue" evidence="21">
    <location>
        <position position="1"/>
    </location>
</feature>
<evidence type="ECO:0000256" key="2">
    <source>
        <dbReference type="ARBA" id="ARBA00022475"/>
    </source>
</evidence>
<evidence type="ECO:0000256" key="18">
    <source>
        <dbReference type="RuleBase" id="RU000687"/>
    </source>
</evidence>
<keyword evidence="4" id="KW-0732">Signal</keyword>
<comment type="caution">
    <text evidence="18">Lacks conserved residue(s) required for the propagation of feature annotation.</text>
</comment>
<dbReference type="InterPro" id="IPR006029">
    <property type="entry name" value="Neurotrans-gated_channel_TM"/>
</dbReference>
<dbReference type="PRINTS" id="PR00253">
    <property type="entry name" value="GABAARECEPTR"/>
</dbReference>
<dbReference type="InterPro" id="IPR036719">
    <property type="entry name" value="Neuro-gated_channel_TM_sf"/>
</dbReference>
<dbReference type="SUPFAM" id="SSF63712">
    <property type="entry name" value="Nicotinic receptor ligand binding domain-like"/>
    <property type="match status" value="1"/>
</dbReference>
<accession>A0A9D3WZL9</accession>
<dbReference type="Pfam" id="PF02932">
    <property type="entry name" value="Neur_chan_memb"/>
    <property type="match status" value="1"/>
</dbReference>
<evidence type="ECO:0000256" key="8">
    <source>
        <dbReference type="ARBA" id="ARBA00023136"/>
    </source>
</evidence>